<dbReference type="InterPro" id="IPR029063">
    <property type="entry name" value="SAM-dependent_MTases_sf"/>
</dbReference>
<dbReference type="InterPro" id="IPR012967">
    <property type="entry name" value="COMT_dimerisation"/>
</dbReference>
<evidence type="ECO:0000256" key="1">
    <source>
        <dbReference type="ARBA" id="ARBA00022603"/>
    </source>
</evidence>
<dbReference type="Gene3D" id="1.10.10.10">
    <property type="entry name" value="Winged helix-like DNA-binding domain superfamily/Winged helix DNA-binding domain"/>
    <property type="match status" value="1"/>
</dbReference>
<feature type="domain" description="O-methyltransferase C-terminal" evidence="4">
    <location>
        <begin position="117"/>
        <end position="324"/>
    </location>
</feature>
<dbReference type="PIRSF" id="PIRSF005739">
    <property type="entry name" value="O-mtase"/>
    <property type="match status" value="1"/>
</dbReference>
<comment type="caution">
    <text evidence="6">The sequence shown here is derived from an EMBL/GenBank/DDBJ whole genome shotgun (WGS) entry which is preliminary data.</text>
</comment>
<gene>
    <name evidence="6" type="ORF">NBG84_02680</name>
</gene>
<dbReference type="PANTHER" id="PTHR43712">
    <property type="entry name" value="PUTATIVE (AFU_ORTHOLOGUE AFUA_4G14580)-RELATED"/>
    <property type="match status" value="1"/>
</dbReference>
<keyword evidence="2" id="KW-0808">Transferase</keyword>
<sequence>MTTTEDPTTAAAVDPGPLIRLTIADCAAKALHSAVTLGVFRALADGPADAARTAELASLHPRMATDFLDALTGLGLLERAEGRYRNSVLAQTYLVPSSPSYLGGFVELTNETLYSTWGRLTEALRTGSPQHLDPDKGGFVGDRHQDPAKMKRFLAGLDAYSDRMGAELARRVDWARYGSFTDLGGARGNLAAVLVQAHPHLTATCFDLERTRPLFTEHVGRLDAADRIAFAGGDFFADPLPAADVFVLGHILHGFDTGRRRALLRRVFDAVGPGGTVLVYDRMIDDDRSDPERLLSSLHMRLVSPEGSEYRVADCRSWLREAGFTGGGAEPLLGTHTLITAHKPNPAQEDAA</sequence>
<keyword evidence="1" id="KW-0489">Methyltransferase</keyword>
<dbReference type="InterPro" id="IPR001077">
    <property type="entry name" value="COMT_C"/>
</dbReference>
<dbReference type="RefSeq" id="WP_250917580.1">
    <property type="nucleotide sequence ID" value="NZ_JAMQAW010000002.1"/>
</dbReference>
<dbReference type="PANTHER" id="PTHR43712:SF2">
    <property type="entry name" value="O-METHYLTRANSFERASE CICE"/>
    <property type="match status" value="1"/>
</dbReference>
<reference evidence="6" key="1">
    <citation type="submission" date="2022-06" db="EMBL/GenBank/DDBJ databases">
        <title>Genome public.</title>
        <authorList>
            <person name="Sun Q."/>
        </authorList>
    </citation>
    <scope>NUCLEOTIDE SEQUENCE</scope>
    <source>
        <strain evidence="6">CWNU-1</strain>
    </source>
</reference>
<dbReference type="InterPro" id="IPR036388">
    <property type="entry name" value="WH-like_DNA-bd_sf"/>
</dbReference>
<accession>A0ABT0UFQ2</accession>
<dbReference type="EMBL" id="JAMQAW010000002">
    <property type="protein sequence ID" value="MCM2387228.1"/>
    <property type="molecule type" value="Genomic_DNA"/>
</dbReference>
<dbReference type="Pfam" id="PF00891">
    <property type="entry name" value="Methyltransf_2"/>
    <property type="match status" value="1"/>
</dbReference>
<dbReference type="Proteomes" id="UP001431429">
    <property type="component" value="Unassembled WGS sequence"/>
</dbReference>
<organism evidence="6 7">
    <name type="scientific">Streptomyces albipurpureus</name>
    <dbReference type="NCBI Taxonomy" id="2897419"/>
    <lineage>
        <taxon>Bacteria</taxon>
        <taxon>Bacillati</taxon>
        <taxon>Actinomycetota</taxon>
        <taxon>Actinomycetes</taxon>
        <taxon>Kitasatosporales</taxon>
        <taxon>Streptomycetaceae</taxon>
        <taxon>Streptomyces</taxon>
    </lineage>
</organism>
<keyword evidence="3" id="KW-0949">S-adenosyl-L-methionine</keyword>
<proteinExistence type="predicted"/>
<dbReference type="Gene3D" id="3.40.50.150">
    <property type="entry name" value="Vaccinia Virus protein VP39"/>
    <property type="match status" value="1"/>
</dbReference>
<evidence type="ECO:0000256" key="3">
    <source>
        <dbReference type="ARBA" id="ARBA00022691"/>
    </source>
</evidence>
<protein>
    <submittedName>
        <fullName evidence="6">Acetylserotonin O-methyltransferase</fullName>
    </submittedName>
</protein>
<evidence type="ECO:0000259" key="5">
    <source>
        <dbReference type="Pfam" id="PF08100"/>
    </source>
</evidence>
<feature type="domain" description="O-methyltransferase dimerisation" evidence="5">
    <location>
        <begin position="27"/>
        <end position="95"/>
    </location>
</feature>
<dbReference type="InterPro" id="IPR036390">
    <property type="entry name" value="WH_DNA-bd_sf"/>
</dbReference>
<evidence type="ECO:0000256" key="2">
    <source>
        <dbReference type="ARBA" id="ARBA00022679"/>
    </source>
</evidence>
<evidence type="ECO:0000259" key="4">
    <source>
        <dbReference type="Pfam" id="PF00891"/>
    </source>
</evidence>
<dbReference type="InterPro" id="IPR016461">
    <property type="entry name" value="COMT-like"/>
</dbReference>
<dbReference type="Pfam" id="PF08100">
    <property type="entry name" value="Dimerisation"/>
    <property type="match status" value="1"/>
</dbReference>
<dbReference type="PROSITE" id="PS51683">
    <property type="entry name" value="SAM_OMT_II"/>
    <property type="match status" value="1"/>
</dbReference>
<name>A0ABT0UFQ2_9ACTN</name>
<dbReference type="SUPFAM" id="SSF46785">
    <property type="entry name" value="Winged helix' DNA-binding domain"/>
    <property type="match status" value="1"/>
</dbReference>
<keyword evidence="7" id="KW-1185">Reference proteome</keyword>
<evidence type="ECO:0000313" key="7">
    <source>
        <dbReference type="Proteomes" id="UP001431429"/>
    </source>
</evidence>
<evidence type="ECO:0000313" key="6">
    <source>
        <dbReference type="EMBL" id="MCM2387228.1"/>
    </source>
</evidence>
<dbReference type="SUPFAM" id="SSF53335">
    <property type="entry name" value="S-adenosyl-L-methionine-dependent methyltransferases"/>
    <property type="match status" value="1"/>
</dbReference>